<dbReference type="EMBL" id="JASODW010000001">
    <property type="protein sequence ID" value="MDK6274291.1"/>
    <property type="molecule type" value="Genomic_DNA"/>
</dbReference>
<organism evidence="1 2">
    <name type="scientific">Pseudoglutamicibacter cumminsii</name>
    <dbReference type="NCBI Taxonomy" id="156979"/>
    <lineage>
        <taxon>Bacteria</taxon>
        <taxon>Bacillati</taxon>
        <taxon>Actinomycetota</taxon>
        <taxon>Actinomycetes</taxon>
        <taxon>Micrococcales</taxon>
        <taxon>Micrococcaceae</taxon>
        <taxon>Pseudoglutamicibacter</taxon>
    </lineage>
</organism>
<reference evidence="1" key="1">
    <citation type="submission" date="2023-05" db="EMBL/GenBank/DDBJ databases">
        <title>Cataloging the Phylogenetic Diversity of Human Bladder Bacteria.</title>
        <authorList>
            <person name="Du J."/>
        </authorList>
    </citation>
    <scope>NUCLEOTIDE SEQUENCE</scope>
    <source>
        <strain evidence="1">UMB9978</strain>
    </source>
</reference>
<name>A0AAP4C5K3_9MICC</name>
<dbReference type="AlphaFoldDB" id="A0AAP4C5K3"/>
<sequence>MPRGVSPLDAMRKMRRVVARSVTLGNAGVRALNDRVAKRVAARGFASDNEAEYSVALVHAGGPLTTYQMRQWVRPLNDLDEYLRGRGLPGAAIVVRDPRVMRECSGIAKVPVVLAWGMAEVIEALSRPSVRVALYANNNTLNFQAMAAQLPAHVHVGHGESDKASMVSNQLRAYDAALIAGQGARDRLNARLVGLDRVALYEVGRPQKDFPDPPPARVPATSKSTVFYAPTWEGDRPEMSYSSVASCGAEVVSELIQGGYRVIYRPHPQTGRNSALHVAADRKIRRILQQAGSEHLVDDRPGLGWQWGVSDAAVLDVSAMAFDALAADLPTVVIAPEHEKAERVSGGILESLVVMDPAGTRTHGAGLAEGGGICDLLKLAEREEAVAERRRCASYYFGDVSPGAQRQRFIDACWDILVQRDRALADELGIGSVLPSSS</sequence>
<dbReference type="Proteomes" id="UP001240483">
    <property type="component" value="Unassembled WGS sequence"/>
</dbReference>
<dbReference type="GO" id="GO:0047355">
    <property type="term" value="F:CDP-glycerol glycerophosphotransferase activity"/>
    <property type="evidence" value="ECO:0007669"/>
    <property type="project" value="InterPro"/>
</dbReference>
<dbReference type="GO" id="GO:0016020">
    <property type="term" value="C:membrane"/>
    <property type="evidence" value="ECO:0007669"/>
    <property type="project" value="InterPro"/>
</dbReference>
<dbReference type="InterPro" id="IPR043148">
    <property type="entry name" value="TagF_C"/>
</dbReference>
<gene>
    <name evidence="1" type="ORF">QP116_00745</name>
</gene>
<dbReference type="Pfam" id="PF04464">
    <property type="entry name" value="Glyphos_transf"/>
    <property type="match status" value="1"/>
</dbReference>
<protein>
    <submittedName>
        <fullName evidence="1">CDP-glycerol glycerophosphotransferase family protein</fullName>
    </submittedName>
</protein>
<proteinExistence type="predicted"/>
<dbReference type="InterPro" id="IPR007554">
    <property type="entry name" value="Glycerophosphate_synth"/>
</dbReference>
<comment type="caution">
    <text evidence="1">The sequence shown here is derived from an EMBL/GenBank/DDBJ whole genome shotgun (WGS) entry which is preliminary data.</text>
</comment>
<accession>A0AAP4C5K3</accession>
<dbReference type="RefSeq" id="WP_285332307.1">
    <property type="nucleotide sequence ID" value="NZ_JASODW010000001.1"/>
</dbReference>
<evidence type="ECO:0000313" key="1">
    <source>
        <dbReference type="EMBL" id="MDK6274291.1"/>
    </source>
</evidence>
<evidence type="ECO:0000313" key="2">
    <source>
        <dbReference type="Proteomes" id="UP001240483"/>
    </source>
</evidence>
<dbReference type="Gene3D" id="3.40.50.12580">
    <property type="match status" value="1"/>
</dbReference>